<dbReference type="AlphaFoldDB" id="A0A428NTN1"/>
<proteinExistence type="predicted"/>
<keyword evidence="2" id="KW-1185">Reference proteome</keyword>
<gene>
    <name evidence="1" type="ORF">CEP54_014802</name>
</gene>
<dbReference type="Proteomes" id="UP000288168">
    <property type="component" value="Unassembled WGS sequence"/>
</dbReference>
<evidence type="ECO:0000313" key="1">
    <source>
        <dbReference type="EMBL" id="RSL44141.1"/>
    </source>
</evidence>
<sequence>MSACVGVIVLASPLYRFILPTLPSKPGELPVLQDSENTPERLWQTIGGQVAGCRGASWSSPRRSPTPEERRIFNMSSQYYVVYDELRGTMRALWRDVYQPSSSLPPSAFLNVVAPVRHIQVALNELSLAEWIKGEDEFQTHLKYTYIGHIVQDMVLAMQKHIQPVGDVVKGLEESIEVLEECSQFLQDHCDFPEAEIDVRRNRRIAHHTRYMIKAWTFGLKNLVAASAHITTLSLEMEKVINGQAYIGPLEDLELRVGLLHAKLARGVMAHQKEMAEFHTKAEARECDDLTDEPEGLGRGVGLRVDALGKPFFMPMWVWCRRNKYNCHTYWL</sequence>
<evidence type="ECO:0000313" key="2">
    <source>
        <dbReference type="Proteomes" id="UP000288168"/>
    </source>
</evidence>
<dbReference type="EMBL" id="NKCI01000300">
    <property type="protein sequence ID" value="RSL44141.1"/>
    <property type="molecule type" value="Genomic_DNA"/>
</dbReference>
<accession>A0A428NTN1</accession>
<organism evidence="1 2">
    <name type="scientific">Fusarium duplospermum</name>
    <dbReference type="NCBI Taxonomy" id="1325734"/>
    <lineage>
        <taxon>Eukaryota</taxon>
        <taxon>Fungi</taxon>
        <taxon>Dikarya</taxon>
        <taxon>Ascomycota</taxon>
        <taxon>Pezizomycotina</taxon>
        <taxon>Sordariomycetes</taxon>
        <taxon>Hypocreomycetidae</taxon>
        <taxon>Hypocreales</taxon>
        <taxon>Nectriaceae</taxon>
        <taxon>Fusarium</taxon>
        <taxon>Fusarium solani species complex</taxon>
    </lineage>
</organism>
<comment type="caution">
    <text evidence="1">The sequence shown here is derived from an EMBL/GenBank/DDBJ whole genome shotgun (WGS) entry which is preliminary data.</text>
</comment>
<protein>
    <submittedName>
        <fullName evidence="1">Uncharacterized protein</fullName>
    </submittedName>
</protein>
<name>A0A428NTN1_9HYPO</name>
<dbReference type="OrthoDB" id="10407505at2759"/>
<reference evidence="1 2" key="1">
    <citation type="submission" date="2017-06" db="EMBL/GenBank/DDBJ databases">
        <title>Comparative genomic analysis of Ambrosia Fusariam Clade fungi.</title>
        <authorList>
            <person name="Stajich J.E."/>
            <person name="Carrillo J."/>
            <person name="Kijimoto T."/>
            <person name="Eskalen A."/>
            <person name="O'Donnell K."/>
            <person name="Kasson M."/>
        </authorList>
    </citation>
    <scope>NUCLEOTIDE SEQUENCE [LARGE SCALE GENOMIC DNA]</scope>
    <source>
        <strain evidence="1 2">NRRL62584</strain>
    </source>
</reference>